<feature type="chain" id="PRO_5015397729" description="Putative auto-transporter adhesin head GIN domain-containing protein" evidence="1">
    <location>
        <begin position="20"/>
        <end position="255"/>
    </location>
</feature>
<accession>A0A2S1LMN6</accession>
<keyword evidence="4" id="KW-1185">Reference proteome</keyword>
<dbReference type="Gene3D" id="2.160.20.120">
    <property type="match status" value="1"/>
</dbReference>
<feature type="signal peptide" evidence="1">
    <location>
        <begin position="1"/>
        <end position="19"/>
    </location>
</feature>
<dbReference type="OrthoDB" id="1334517at2"/>
<dbReference type="InterPro" id="IPR021255">
    <property type="entry name" value="DUF2807"/>
</dbReference>
<dbReference type="RefSeq" id="WP_108736600.1">
    <property type="nucleotide sequence ID" value="NZ_CP020919.1"/>
</dbReference>
<name>A0A2S1LMN6_9FLAO</name>
<keyword evidence="1" id="KW-0732">Signal</keyword>
<organism evidence="3 4">
    <name type="scientific">Flavobacterium kingsejongi</name>
    <dbReference type="NCBI Taxonomy" id="1678728"/>
    <lineage>
        <taxon>Bacteria</taxon>
        <taxon>Pseudomonadati</taxon>
        <taxon>Bacteroidota</taxon>
        <taxon>Flavobacteriia</taxon>
        <taxon>Flavobacteriales</taxon>
        <taxon>Flavobacteriaceae</taxon>
        <taxon>Flavobacterium</taxon>
    </lineage>
</organism>
<sequence>MTRIILFTAFFLATLAAAAQVTENRNLSGFSKIEVATGVELIYTQSANTSLKVAAETAEQLQAITTEVSGNTLKIKITIPENQKGKKRNKQWNNFKNAKVYLSHPAITDFKASSSATIRFENEVAVKQLQLEVSSSGSIYGSVKCTGATIAISSSGTLKSNLNADKATVKMSSSATASLSGKVNNLTLEASSSSSFEAKKLEAVNASIMTSSSADATITVSGHLNAEATSSSSINYYGNATADVTKSSSGSVSKK</sequence>
<gene>
    <name evidence="3" type="ORF">FK004_06915</name>
</gene>
<dbReference type="AlphaFoldDB" id="A0A2S1LMN6"/>
<evidence type="ECO:0000313" key="4">
    <source>
        <dbReference type="Proteomes" id="UP000244677"/>
    </source>
</evidence>
<dbReference type="Proteomes" id="UP000244677">
    <property type="component" value="Chromosome"/>
</dbReference>
<dbReference type="KEGG" id="fki:FK004_06915"/>
<protein>
    <recommendedName>
        <fullName evidence="2">Putative auto-transporter adhesin head GIN domain-containing protein</fullName>
    </recommendedName>
</protein>
<feature type="domain" description="Putative auto-transporter adhesin head GIN" evidence="2">
    <location>
        <begin position="147"/>
        <end position="240"/>
    </location>
</feature>
<evidence type="ECO:0000313" key="3">
    <source>
        <dbReference type="EMBL" id="AWG24979.1"/>
    </source>
</evidence>
<evidence type="ECO:0000259" key="2">
    <source>
        <dbReference type="Pfam" id="PF10988"/>
    </source>
</evidence>
<dbReference type="EMBL" id="CP020919">
    <property type="protein sequence ID" value="AWG24979.1"/>
    <property type="molecule type" value="Genomic_DNA"/>
</dbReference>
<dbReference type="Pfam" id="PF10988">
    <property type="entry name" value="DUF2807"/>
    <property type="match status" value="1"/>
</dbReference>
<evidence type="ECO:0000256" key="1">
    <source>
        <dbReference type="SAM" id="SignalP"/>
    </source>
</evidence>
<proteinExistence type="predicted"/>
<reference evidence="3 4" key="1">
    <citation type="submission" date="2017-04" db="EMBL/GenBank/DDBJ databases">
        <title>Complete genome sequence of Flavobacterium kingsejong AJ004.</title>
        <authorList>
            <person name="Lee P.C."/>
        </authorList>
    </citation>
    <scope>NUCLEOTIDE SEQUENCE [LARGE SCALE GENOMIC DNA]</scope>
    <source>
        <strain evidence="3 4">AJ004</strain>
    </source>
</reference>